<gene>
    <name evidence="1" type="ORF">S12H4_47140</name>
</gene>
<feature type="non-terminal residue" evidence="1">
    <location>
        <position position="153"/>
    </location>
</feature>
<protein>
    <submittedName>
        <fullName evidence="1">Uncharacterized protein</fullName>
    </submittedName>
</protein>
<organism evidence="1">
    <name type="scientific">marine sediment metagenome</name>
    <dbReference type="NCBI Taxonomy" id="412755"/>
    <lineage>
        <taxon>unclassified sequences</taxon>
        <taxon>metagenomes</taxon>
        <taxon>ecological metagenomes</taxon>
    </lineage>
</organism>
<dbReference type="EMBL" id="BARW01029316">
    <property type="protein sequence ID" value="GAJ08148.1"/>
    <property type="molecule type" value="Genomic_DNA"/>
</dbReference>
<evidence type="ECO:0000313" key="1">
    <source>
        <dbReference type="EMBL" id="GAJ08148.1"/>
    </source>
</evidence>
<name>X1TS38_9ZZZZ</name>
<sequence>MMYYKDVAIQVVEVPPLYVGDSDPAKYRFIRNSDALCVCARTEEDVDSTVQQLENHFVILGDSPSPNGKKHKHRPKDEVIEKPALVASWKTSMEGVNLAVIDINDIESISKQIYFLLNIKRIFYMRRGEIQGKPLVFSADQEVTVFDFVENLD</sequence>
<dbReference type="AlphaFoldDB" id="X1TS38"/>
<proteinExistence type="predicted"/>
<reference evidence="1" key="1">
    <citation type="journal article" date="2014" name="Front. Microbiol.">
        <title>High frequency of phylogenetically diverse reductive dehalogenase-homologous genes in deep subseafloor sedimentary metagenomes.</title>
        <authorList>
            <person name="Kawai M."/>
            <person name="Futagami T."/>
            <person name="Toyoda A."/>
            <person name="Takaki Y."/>
            <person name="Nishi S."/>
            <person name="Hori S."/>
            <person name="Arai W."/>
            <person name="Tsubouchi T."/>
            <person name="Morono Y."/>
            <person name="Uchiyama I."/>
            <person name="Ito T."/>
            <person name="Fujiyama A."/>
            <person name="Inagaki F."/>
            <person name="Takami H."/>
        </authorList>
    </citation>
    <scope>NUCLEOTIDE SEQUENCE</scope>
    <source>
        <strain evidence="1">Expedition CK06-06</strain>
    </source>
</reference>
<comment type="caution">
    <text evidence="1">The sequence shown here is derived from an EMBL/GenBank/DDBJ whole genome shotgun (WGS) entry which is preliminary data.</text>
</comment>
<accession>X1TS38</accession>